<name>I4DSG9_PAPPL</name>
<protein>
    <submittedName>
        <fullName evidence="2">Uncharacterized protein</fullName>
    </submittedName>
</protein>
<dbReference type="EMBL" id="AK405753">
    <property type="protein sequence ID" value="BAM20859.1"/>
    <property type="molecule type" value="mRNA"/>
</dbReference>
<proteinExistence type="evidence at transcript level"/>
<evidence type="ECO:0000256" key="1">
    <source>
        <dbReference type="SAM" id="MobiDB-lite"/>
    </source>
</evidence>
<feature type="compositionally biased region" description="Low complexity" evidence="1">
    <location>
        <begin position="18"/>
        <end position="33"/>
    </location>
</feature>
<feature type="non-terminal residue" evidence="2">
    <location>
        <position position="124"/>
    </location>
</feature>
<accession>I4DSG9</accession>
<reference evidence="2" key="1">
    <citation type="journal article" date="2012" name="BMC Biol.">
        <title>Comprehensive microarray-based analysis for stage-specific larval camouflage pattern-associated genes in the swallowtail butterfly, Papilio xuthus.</title>
        <authorList>
            <person name="Futahashi R."/>
            <person name="Shirataki H."/>
            <person name="Narita T."/>
            <person name="Mita K."/>
            <person name="Fujiwara H."/>
        </authorList>
    </citation>
    <scope>NUCLEOTIDE SEQUENCE</scope>
    <source>
        <tissue evidence="2">Epidermis</tissue>
    </source>
</reference>
<feature type="compositionally biased region" description="Basic residues" evidence="1">
    <location>
        <begin position="44"/>
        <end position="53"/>
    </location>
</feature>
<sequence length="124" mass="13675">SSTSPSTCGPRAPRPCRRPTATPTATATATARTSPPPTPTTTTRRWRRRRRSARTSTRSCSRAPPHTRTLAFLLVCQCSLRLAVTSTRSEVHKDCPFFIFVISSLIPTCGDLSSVNKYLLNKKK</sequence>
<feature type="compositionally biased region" description="Low complexity" evidence="1">
    <location>
        <begin position="54"/>
        <end position="64"/>
    </location>
</feature>
<organism evidence="2">
    <name type="scientific">Papilio polytes</name>
    <name type="common">Common mormon</name>
    <name type="synonym">Swallowtail butterfly</name>
    <dbReference type="NCBI Taxonomy" id="76194"/>
    <lineage>
        <taxon>Eukaryota</taxon>
        <taxon>Metazoa</taxon>
        <taxon>Ecdysozoa</taxon>
        <taxon>Arthropoda</taxon>
        <taxon>Hexapoda</taxon>
        <taxon>Insecta</taxon>
        <taxon>Pterygota</taxon>
        <taxon>Neoptera</taxon>
        <taxon>Endopterygota</taxon>
        <taxon>Lepidoptera</taxon>
        <taxon>Glossata</taxon>
        <taxon>Ditrysia</taxon>
        <taxon>Papilionoidea</taxon>
        <taxon>Papilionidae</taxon>
        <taxon>Papilioninae</taxon>
        <taxon>Papilio</taxon>
    </lineage>
</organism>
<evidence type="ECO:0000313" key="2">
    <source>
        <dbReference type="EMBL" id="BAM20859.1"/>
    </source>
</evidence>
<feature type="non-terminal residue" evidence="2">
    <location>
        <position position="1"/>
    </location>
</feature>
<dbReference type="AlphaFoldDB" id="I4DSG9"/>
<feature type="region of interest" description="Disordered" evidence="1">
    <location>
        <begin position="1"/>
        <end position="64"/>
    </location>
</feature>